<evidence type="ECO:0000313" key="2">
    <source>
        <dbReference type="EMBL" id="KDQ14461.1"/>
    </source>
</evidence>
<name>A0A067MSC0_BOTB1</name>
<protein>
    <submittedName>
        <fullName evidence="2">Uncharacterized protein</fullName>
    </submittedName>
</protein>
<dbReference type="AlphaFoldDB" id="A0A067MSC0"/>
<dbReference type="EMBL" id="KL198037">
    <property type="protein sequence ID" value="KDQ14461.1"/>
    <property type="molecule type" value="Genomic_DNA"/>
</dbReference>
<keyword evidence="3" id="KW-1185">Reference proteome</keyword>
<evidence type="ECO:0000256" key="1">
    <source>
        <dbReference type="SAM" id="MobiDB-lite"/>
    </source>
</evidence>
<feature type="region of interest" description="Disordered" evidence="1">
    <location>
        <begin position="1"/>
        <end position="51"/>
    </location>
</feature>
<dbReference type="Proteomes" id="UP000027195">
    <property type="component" value="Unassembled WGS sequence"/>
</dbReference>
<organism evidence="2 3">
    <name type="scientific">Botryobasidium botryosum (strain FD-172 SS1)</name>
    <dbReference type="NCBI Taxonomy" id="930990"/>
    <lineage>
        <taxon>Eukaryota</taxon>
        <taxon>Fungi</taxon>
        <taxon>Dikarya</taxon>
        <taxon>Basidiomycota</taxon>
        <taxon>Agaricomycotina</taxon>
        <taxon>Agaricomycetes</taxon>
        <taxon>Cantharellales</taxon>
        <taxon>Botryobasidiaceae</taxon>
        <taxon>Botryobasidium</taxon>
    </lineage>
</organism>
<accession>A0A067MSC0</accession>
<dbReference type="InParanoid" id="A0A067MSC0"/>
<proteinExistence type="predicted"/>
<gene>
    <name evidence="2" type="ORF">BOTBODRAFT_32587</name>
</gene>
<sequence length="69" mass="7538">MSPWSARAKSEVRVEISTSTATKEDGHHPGHGNRSSLPDFRTGGPSPEHKIDYEHAYGASMMPHPAQQV</sequence>
<reference evidence="3" key="1">
    <citation type="journal article" date="2014" name="Proc. Natl. Acad. Sci. U.S.A.">
        <title>Extensive sampling of basidiomycete genomes demonstrates inadequacy of the white-rot/brown-rot paradigm for wood decay fungi.</title>
        <authorList>
            <person name="Riley R."/>
            <person name="Salamov A.A."/>
            <person name="Brown D.W."/>
            <person name="Nagy L.G."/>
            <person name="Floudas D."/>
            <person name="Held B.W."/>
            <person name="Levasseur A."/>
            <person name="Lombard V."/>
            <person name="Morin E."/>
            <person name="Otillar R."/>
            <person name="Lindquist E.A."/>
            <person name="Sun H."/>
            <person name="LaButti K.M."/>
            <person name="Schmutz J."/>
            <person name="Jabbour D."/>
            <person name="Luo H."/>
            <person name="Baker S.E."/>
            <person name="Pisabarro A.G."/>
            <person name="Walton J.D."/>
            <person name="Blanchette R.A."/>
            <person name="Henrissat B."/>
            <person name="Martin F."/>
            <person name="Cullen D."/>
            <person name="Hibbett D.S."/>
            <person name="Grigoriev I.V."/>
        </authorList>
    </citation>
    <scope>NUCLEOTIDE SEQUENCE [LARGE SCALE GENOMIC DNA]</scope>
    <source>
        <strain evidence="3">FD-172 SS1</strain>
    </source>
</reference>
<evidence type="ECO:0000313" key="3">
    <source>
        <dbReference type="Proteomes" id="UP000027195"/>
    </source>
</evidence>
<dbReference type="HOGENOM" id="CLU_2775602_0_0_1"/>